<evidence type="ECO:0000313" key="1">
    <source>
        <dbReference type="EMBL" id="REF35700.1"/>
    </source>
</evidence>
<reference evidence="1 2" key="1">
    <citation type="submission" date="2018-08" db="EMBL/GenBank/DDBJ databases">
        <title>Sequencing the genomes of 1000 actinobacteria strains.</title>
        <authorList>
            <person name="Klenk H.-P."/>
        </authorList>
    </citation>
    <scope>NUCLEOTIDE SEQUENCE [LARGE SCALE GENOMIC DNA]</scope>
    <source>
        <strain evidence="1 2">DSM 22891</strain>
    </source>
</reference>
<protein>
    <submittedName>
        <fullName evidence="1">Phosphotransferase family enzyme</fullName>
    </submittedName>
</protein>
<gene>
    <name evidence="1" type="ORF">DFJ64_1087</name>
</gene>
<dbReference type="SUPFAM" id="SSF56112">
    <property type="entry name" value="Protein kinase-like (PK-like)"/>
    <property type="match status" value="1"/>
</dbReference>
<keyword evidence="1" id="KW-0808">Transferase</keyword>
<evidence type="ECO:0000313" key="2">
    <source>
        <dbReference type="Proteomes" id="UP000256485"/>
    </source>
</evidence>
<dbReference type="AlphaFoldDB" id="A0A3D9V698"/>
<name>A0A3D9V698_THECX</name>
<dbReference type="GO" id="GO:0016740">
    <property type="term" value="F:transferase activity"/>
    <property type="evidence" value="ECO:0007669"/>
    <property type="project" value="UniProtKB-KW"/>
</dbReference>
<dbReference type="InterPro" id="IPR011009">
    <property type="entry name" value="Kinase-like_dom_sf"/>
</dbReference>
<accession>A0A3D9V698</accession>
<dbReference type="EMBL" id="QTUC01000001">
    <property type="protein sequence ID" value="REF35700.1"/>
    <property type="molecule type" value="Genomic_DNA"/>
</dbReference>
<organism evidence="1 2">
    <name type="scientific">Thermasporomyces composti</name>
    <dbReference type="NCBI Taxonomy" id="696763"/>
    <lineage>
        <taxon>Bacteria</taxon>
        <taxon>Bacillati</taxon>
        <taxon>Actinomycetota</taxon>
        <taxon>Actinomycetes</taxon>
        <taxon>Propionibacteriales</taxon>
        <taxon>Nocardioidaceae</taxon>
        <taxon>Thermasporomyces</taxon>
    </lineage>
</organism>
<dbReference type="Proteomes" id="UP000256485">
    <property type="component" value="Unassembled WGS sequence"/>
</dbReference>
<proteinExistence type="predicted"/>
<keyword evidence="2" id="KW-1185">Reference proteome</keyword>
<comment type="caution">
    <text evidence="1">The sequence shown here is derived from an EMBL/GenBank/DDBJ whole genome shotgun (WGS) entry which is preliminary data.</text>
</comment>
<sequence length="381" mass="41913">MAAAAVRKYSQGVGWTERAARTLASGVLRLPGGYVTLRRLARDRLRVSAPVGALVDSIERHLGEILGADVVVTMTVGPPRANRKPILQVLALDGRTVAFVKVGTSAVSQALVRGEAEVLSALWSADRPPRQLRIPRVLHHGRWRGLDLLVLTPVRPTSLRWRRQDVPTAAMRELAGWLGTSRRPLSTSEAWKLAQDTPAQLADPRQAAEFERLVDVAGQRYGDVELALGAWHGDWTPWNMAWDGTQVLLWDFERFATGVPVGFDLLHYTLQVVLRDRGERAAADVVRAVLTGDPSRVRAATGRRRGVAGGLVQRAVTDLVSRRVDDAHDPFAGNDVPAVMVAYLVELARRYLLASEPPEGAPLRSRTRWLLDLLAEVVVRP</sequence>